<reference evidence="3 4" key="1">
    <citation type="journal article" date="2023" name="Mol. Biol. Evol.">
        <title>Genomics of Secondarily Temperate Adaptation in the Only Non-Antarctic Icefish.</title>
        <authorList>
            <person name="Rivera-Colon A.G."/>
            <person name="Rayamajhi N."/>
            <person name="Minhas B.F."/>
            <person name="Madrigal G."/>
            <person name="Bilyk K.T."/>
            <person name="Yoon V."/>
            <person name="Hune M."/>
            <person name="Gregory S."/>
            <person name="Cheng C.H.C."/>
            <person name="Catchen J.M."/>
        </authorList>
    </citation>
    <scope>NUCLEOTIDE SEQUENCE [LARGE SCALE GENOMIC DNA]</scope>
    <source>
        <tissue evidence="3">White muscle</tissue>
    </source>
</reference>
<sequence length="70" mass="7675">MSSAAEEEEAAARETALSQDILHCPHNDEDSEPLQKKMCLSSEEQDDSDAAEFAVVTLPSEKNTYLTDCV</sequence>
<organism evidence="3 4">
    <name type="scientific">Champsocephalus gunnari</name>
    <name type="common">Mackerel icefish</name>
    <dbReference type="NCBI Taxonomy" id="52237"/>
    <lineage>
        <taxon>Eukaryota</taxon>
        <taxon>Metazoa</taxon>
        <taxon>Chordata</taxon>
        <taxon>Craniata</taxon>
        <taxon>Vertebrata</taxon>
        <taxon>Euteleostomi</taxon>
        <taxon>Actinopterygii</taxon>
        <taxon>Neopterygii</taxon>
        <taxon>Teleostei</taxon>
        <taxon>Neoteleostei</taxon>
        <taxon>Acanthomorphata</taxon>
        <taxon>Eupercaria</taxon>
        <taxon>Perciformes</taxon>
        <taxon>Notothenioidei</taxon>
        <taxon>Channichthyidae</taxon>
        <taxon>Champsocephalus</taxon>
    </lineage>
</organism>
<gene>
    <name evidence="3" type="ORF">CgunFtcFv8_027773</name>
    <name evidence="2" type="ORF">CgunFtcFv8_027818</name>
</gene>
<keyword evidence="4" id="KW-1185">Reference proteome</keyword>
<proteinExistence type="predicted"/>
<name>A0AAN8I2F9_CHAGU</name>
<comment type="caution">
    <text evidence="3">The sequence shown here is derived from an EMBL/GenBank/DDBJ whole genome shotgun (WGS) entry which is preliminary data.</text>
</comment>
<dbReference type="EMBL" id="JAURVH010000518">
    <property type="protein sequence ID" value="KAK5936150.1"/>
    <property type="molecule type" value="Genomic_DNA"/>
</dbReference>
<dbReference type="EMBL" id="JAURVH010000483">
    <property type="protein sequence ID" value="KAK5936158.1"/>
    <property type="molecule type" value="Genomic_DNA"/>
</dbReference>
<accession>A0AAN8I2F9</accession>
<protein>
    <submittedName>
        <fullName evidence="3">Uncharacterized protein</fullName>
    </submittedName>
</protein>
<evidence type="ECO:0000313" key="4">
    <source>
        <dbReference type="Proteomes" id="UP001331515"/>
    </source>
</evidence>
<evidence type="ECO:0000313" key="2">
    <source>
        <dbReference type="EMBL" id="KAK5936150.1"/>
    </source>
</evidence>
<feature type="region of interest" description="Disordered" evidence="1">
    <location>
        <begin position="1"/>
        <end position="34"/>
    </location>
</feature>
<dbReference type="AlphaFoldDB" id="A0AAN8I2F9"/>
<evidence type="ECO:0000313" key="3">
    <source>
        <dbReference type="EMBL" id="KAK5936158.1"/>
    </source>
</evidence>
<dbReference type="Proteomes" id="UP001331515">
    <property type="component" value="Unassembled WGS sequence"/>
</dbReference>
<evidence type="ECO:0000256" key="1">
    <source>
        <dbReference type="SAM" id="MobiDB-lite"/>
    </source>
</evidence>